<dbReference type="STRING" id="762968.HMPREF9441_03318"/>
<keyword evidence="1" id="KW-1133">Transmembrane helix</keyword>
<accession>G5SVE4</accession>
<dbReference type="AlphaFoldDB" id="G5SVE4"/>
<feature type="transmembrane region" description="Helical" evidence="1">
    <location>
        <begin position="31"/>
        <end position="52"/>
    </location>
</feature>
<protein>
    <submittedName>
        <fullName evidence="2">Uncharacterized protein</fullName>
    </submittedName>
</protein>
<dbReference type="HOGENOM" id="CLU_2094484_0_0_10"/>
<dbReference type="Proteomes" id="UP000003598">
    <property type="component" value="Unassembled WGS sequence"/>
</dbReference>
<reference evidence="2 3" key="1">
    <citation type="submission" date="2011-03" db="EMBL/GenBank/DDBJ databases">
        <authorList>
            <person name="Weinstock G."/>
            <person name="Sodergren E."/>
            <person name="Clifton S."/>
            <person name="Fulton L."/>
            <person name="Fulton B."/>
            <person name="Courtney L."/>
            <person name="Fronick C."/>
            <person name="Harrison M."/>
            <person name="Strong C."/>
            <person name="Farmer C."/>
            <person name="Delahaunty K."/>
            <person name="Markovic C."/>
            <person name="Hall O."/>
            <person name="Minx P."/>
            <person name="Tomlinson C."/>
            <person name="Mitreva M."/>
            <person name="Hou S."/>
            <person name="Chen J."/>
            <person name="Wollam A."/>
            <person name="Pepin K.H."/>
            <person name="Johnson M."/>
            <person name="Bhonagiri V."/>
            <person name="Zhang X."/>
            <person name="Suruliraj S."/>
            <person name="Warren W."/>
            <person name="Chinwalla A."/>
            <person name="Mardis E.R."/>
            <person name="Wilson R.K."/>
        </authorList>
    </citation>
    <scope>NUCLEOTIDE SEQUENCE [LARGE SCALE GENOMIC DNA]</scope>
    <source>
        <strain evidence="2 3">YIT 11840</strain>
    </source>
</reference>
<evidence type="ECO:0000313" key="3">
    <source>
        <dbReference type="Proteomes" id="UP000003598"/>
    </source>
</evidence>
<keyword evidence="1" id="KW-0472">Membrane</keyword>
<organism evidence="2 3">
    <name type="scientific">Paraprevotella clara YIT 11840</name>
    <dbReference type="NCBI Taxonomy" id="762968"/>
    <lineage>
        <taxon>Bacteria</taxon>
        <taxon>Pseudomonadati</taxon>
        <taxon>Bacteroidota</taxon>
        <taxon>Bacteroidia</taxon>
        <taxon>Bacteroidales</taxon>
        <taxon>Prevotellaceae</taxon>
        <taxon>Paraprevotella</taxon>
    </lineage>
</organism>
<dbReference type="EMBL" id="AFFY01000054">
    <property type="protein sequence ID" value="EHG98799.1"/>
    <property type="molecule type" value="Genomic_DNA"/>
</dbReference>
<sequence>MAAFHVPPFVFFVRCGGEAVFFVCSEDYPEVIYQNVNLLIPTLCGSIIRVFVRVRWKIRDSRAVSRKRNVCPLPVFSDIVTGTSAFPAQSGMRSGSFSAIRVYKMTARFGMPFRSD</sequence>
<evidence type="ECO:0000313" key="2">
    <source>
        <dbReference type="EMBL" id="EHG98799.1"/>
    </source>
</evidence>
<name>G5SVE4_9BACT</name>
<keyword evidence="1" id="KW-0812">Transmembrane</keyword>
<proteinExistence type="predicted"/>
<gene>
    <name evidence="2" type="ORF">HMPREF9441_03318</name>
</gene>
<keyword evidence="3" id="KW-1185">Reference proteome</keyword>
<evidence type="ECO:0000256" key="1">
    <source>
        <dbReference type="SAM" id="Phobius"/>
    </source>
</evidence>
<comment type="caution">
    <text evidence="2">The sequence shown here is derived from an EMBL/GenBank/DDBJ whole genome shotgun (WGS) entry which is preliminary data.</text>
</comment>